<dbReference type="InterPro" id="IPR043325">
    <property type="entry name" value="LTSS"/>
</dbReference>
<comment type="caution">
    <text evidence="13">The sequence shown here is derived from an EMBL/GenBank/DDBJ whole genome shotgun (WGS) entry which is preliminary data.</text>
</comment>
<dbReference type="InterPro" id="IPR016140">
    <property type="entry name" value="Bifunc_inhib/LTP/seed_store"/>
</dbReference>
<evidence type="ECO:0000259" key="12">
    <source>
        <dbReference type="SMART" id="SM00499"/>
    </source>
</evidence>
<keyword evidence="6 11" id="KW-0732">Signal</keyword>
<dbReference type="GO" id="GO:0005886">
    <property type="term" value="C:plasma membrane"/>
    <property type="evidence" value="ECO:0007669"/>
    <property type="project" value="UniProtKB-SubCell"/>
</dbReference>
<protein>
    <recommendedName>
        <fullName evidence="12">Bifunctional inhibitor/plant lipid transfer protein/seed storage helical domain-containing protein</fullName>
    </recommendedName>
</protein>
<dbReference type="PRINTS" id="PR00382">
    <property type="entry name" value="LIPIDTRNSFER"/>
</dbReference>
<keyword evidence="4" id="KW-1003">Cell membrane</keyword>
<dbReference type="OrthoDB" id="1938537at2759"/>
<evidence type="ECO:0000256" key="1">
    <source>
        <dbReference type="ARBA" id="ARBA00004609"/>
    </source>
</evidence>
<dbReference type="Proteomes" id="UP000015453">
    <property type="component" value="Unassembled WGS sequence"/>
</dbReference>
<evidence type="ECO:0000256" key="5">
    <source>
        <dbReference type="ARBA" id="ARBA00022622"/>
    </source>
</evidence>
<keyword evidence="10" id="KW-0449">Lipoprotein</keyword>
<evidence type="ECO:0000256" key="9">
    <source>
        <dbReference type="ARBA" id="ARBA00023180"/>
    </source>
</evidence>
<dbReference type="GO" id="GO:0006869">
    <property type="term" value="P:lipid transport"/>
    <property type="evidence" value="ECO:0007669"/>
    <property type="project" value="InterPro"/>
</dbReference>
<gene>
    <name evidence="13" type="ORF">M569_14069</name>
</gene>
<feature type="signal peptide" evidence="11">
    <location>
        <begin position="1"/>
        <end position="19"/>
    </location>
</feature>
<keyword evidence="3" id="KW-0813">Transport</keyword>
<feature type="chain" id="PRO_5004562270" description="Bifunctional inhibitor/plant lipid transfer protein/seed storage helical domain-containing protein" evidence="11">
    <location>
        <begin position="20"/>
        <end position="140"/>
    </location>
</feature>
<evidence type="ECO:0000256" key="7">
    <source>
        <dbReference type="ARBA" id="ARBA00023121"/>
    </source>
</evidence>
<evidence type="ECO:0000256" key="6">
    <source>
        <dbReference type="ARBA" id="ARBA00022729"/>
    </source>
</evidence>
<comment type="subcellular location">
    <subcellularLocation>
        <location evidence="1">Cell membrane</location>
        <topology evidence="1">Lipid-anchor</topology>
        <topology evidence="1">GPI-anchor</topology>
    </subcellularLocation>
</comment>
<name>S8DD44_9LAMI</name>
<dbReference type="SUPFAM" id="SSF47699">
    <property type="entry name" value="Bifunctional inhibitor/lipid-transfer protein/seed storage 2S albumin"/>
    <property type="match status" value="1"/>
</dbReference>
<dbReference type="AlphaFoldDB" id="S8DD44"/>
<dbReference type="InterPro" id="IPR000528">
    <property type="entry name" value="Plant_nsLTP"/>
</dbReference>
<dbReference type="Gene3D" id="1.10.110.10">
    <property type="entry name" value="Plant lipid-transfer and hydrophobic proteins"/>
    <property type="match status" value="1"/>
</dbReference>
<dbReference type="PANTHER" id="PTHR33044">
    <property type="entry name" value="BIFUNCTIONAL INHIBITOR/LIPID-TRANSFER PROTEIN/SEED STORAGE 2S ALBUMIN SUPERFAMILY PROTEIN-RELATED"/>
    <property type="match status" value="1"/>
</dbReference>
<evidence type="ECO:0000256" key="8">
    <source>
        <dbReference type="ARBA" id="ARBA00023157"/>
    </source>
</evidence>
<dbReference type="GO" id="GO:0008289">
    <property type="term" value="F:lipid binding"/>
    <property type="evidence" value="ECO:0007669"/>
    <property type="project" value="UniProtKB-KW"/>
</dbReference>
<evidence type="ECO:0000256" key="2">
    <source>
        <dbReference type="ARBA" id="ARBA00009748"/>
    </source>
</evidence>
<evidence type="ECO:0000256" key="10">
    <source>
        <dbReference type="ARBA" id="ARBA00023288"/>
    </source>
</evidence>
<evidence type="ECO:0000256" key="11">
    <source>
        <dbReference type="SAM" id="SignalP"/>
    </source>
</evidence>
<evidence type="ECO:0000313" key="13">
    <source>
        <dbReference type="EMBL" id="EPS60733.1"/>
    </source>
</evidence>
<keyword evidence="9" id="KW-0325">Glycoprotein</keyword>
<proteinExistence type="inferred from homology"/>
<accession>S8DD44</accession>
<reference evidence="13 14" key="1">
    <citation type="journal article" date="2013" name="BMC Genomics">
        <title>The miniature genome of a carnivorous plant Genlisea aurea contains a low number of genes and short non-coding sequences.</title>
        <authorList>
            <person name="Leushkin E.V."/>
            <person name="Sutormin R.A."/>
            <person name="Nabieva E.R."/>
            <person name="Penin A.A."/>
            <person name="Kondrashov A.S."/>
            <person name="Logacheva M.D."/>
        </authorList>
    </citation>
    <scope>NUCLEOTIDE SEQUENCE [LARGE SCALE GENOMIC DNA]</scope>
</reference>
<organism evidence="13 14">
    <name type="scientific">Genlisea aurea</name>
    <dbReference type="NCBI Taxonomy" id="192259"/>
    <lineage>
        <taxon>Eukaryota</taxon>
        <taxon>Viridiplantae</taxon>
        <taxon>Streptophyta</taxon>
        <taxon>Embryophyta</taxon>
        <taxon>Tracheophyta</taxon>
        <taxon>Spermatophyta</taxon>
        <taxon>Magnoliopsida</taxon>
        <taxon>eudicotyledons</taxon>
        <taxon>Gunneridae</taxon>
        <taxon>Pentapetalae</taxon>
        <taxon>asterids</taxon>
        <taxon>lamiids</taxon>
        <taxon>Lamiales</taxon>
        <taxon>Lentibulariaceae</taxon>
        <taxon>Genlisea</taxon>
    </lineage>
</organism>
<dbReference type="CDD" id="cd00010">
    <property type="entry name" value="AAI_LTSS"/>
    <property type="match status" value="1"/>
</dbReference>
<keyword evidence="5" id="KW-0336">GPI-anchor</keyword>
<keyword evidence="5" id="KW-0472">Membrane</keyword>
<keyword evidence="7" id="KW-0446">Lipid-binding</keyword>
<dbReference type="EMBL" id="AUSU01007334">
    <property type="protein sequence ID" value="EPS60733.1"/>
    <property type="molecule type" value="Genomic_DNA"/>
</dbReference>
<evidence type="ECO:0000256" key="3">
    <source>
        <dbReference type="ARBA" id="ARBA00022448"/>
    </source>
</evidence>
<dbReference type="SMART" id="SM00499">
    <property type="entry name" value="AAI"/>
    <property type="match status" value="1"/>
</dbReference>
<dbReference type="InterPro" id="IPR036312">
    <property type="entry name" value="Bifun_inhib/LTP/seed_sf"/>
</dbReference>
<evidence type="ECO:0000313" key="14">
    <source>
        <dbReference type="Proteomes" id="UP000015453"/>
    </source>
</evidence>
<feature type="domain" description="Bifunctional inhibitor/plant lipid transfer protein/seed storage helical" evidence="12">
    <location>
        <begin position="28"/>
        <end position="107"/>
    </location>
</feature>
<keyword evidence="8" id="KW-1015">Disulfide bond</keyword>
<feature type="non-terminal residue" evidence="13">
    <location>
        <position position="140"/>
    </location>
</feature>
<comment type="similarity">
    <text evidence="2">Belongs to the plant LTP family.</text>
</comment>
<evidence type="ECO:0000256" key="4">
    <source>
        <dbReference type="ARBA" id="ARBA00022475"/>
    </source>
</evidence>
<keyword evidence="14" id="KW-1185">Reference proteome</keyword>
<sequence>MKKMIPVIIILFLVGFGQCDINEDRAKCGDQLMAVATCLPYVSDEAPKPTPDCCVGFKQVLDTSPACFCLLIKDRNDPSLGLQINVTRSLTLPQVCKVTTKASISDCPAALHLAPNSTEAQIFTQIGDTKANSTAPSHST</sequence>
<dbReference type="Pfam" id="PF14368">
    <property type="entry name" value="LTP_2"/>
    <property type="match status" value="1"/>
</dbReference>
<dbReference type="GO" id="GO:0098552">
    <property type="term" value="C:side of membrane"/>
    <property type="evidence" value="ECO:0007669"/>
    <property type="project" value="UniProtKB-KW"/>
</dbReference>